<organism evidence="2 3">
    <name type="scientific">Xylanimonas allomyrinae</name>
    <dbReference type="NCBI Taxonomy" id="2509459"/>
    <lineage>
        <taxon>Bacteria</taxon>
        <taxon>Bacillati</taxon>
        <taxon>Actinomycetota</taxon>
        <taxon>Actinomycetes</taxon>
        <taxon>Micrococcales</taxon>
        <taxon>Promicromonosporaceae</taxon>
        <taxon>Xylanimonas</taxon>
    </lineage>
</organism>
<gene>
    <name evidence="2" type="ORF">ET495_13545</name>
</gene>
<protein>
    <submittedName>
        <fullName evidence="2">Uncharacterized protein</fullName>
    </submittedName>
</protein>
<keyword evidence="3" id="KW-1185">Reference proteome</keyword>
<accession>A0A4P6EN16</accession>
<evidence type="ECO:0000256" key="1">
    <source>
        <dbReference type="SAM" id="MobiDB-lite"/>
    </source>
</evidence>
<reference evidence="2 3" key="1">
    <citation type="submission" date="2019-01" db="EMBL/GenBank/DDBJ databases">
        <title>Genome sequencing of strain 2JSPR-7.</title>
        <authorList>
            <person name="Heo J."/>
            <person name="Kim S.-J."/>
            <person name="Kim J.-S."/>
            <person name="Hong S.-B."/>
            <person name="Kwon S.-W."/>
        </authorList>
    </citation>
    <scope>NUCLEOTIDE SEQUENCE [LARGE SCALE GENOMIC DNA]</scope>
    <source>
        <strain evidence="2 3">2JSPR-7</strain>
    </source>
</reference>
<evidence type="ECO:0000313" key="3">
    <source>
        <dbReference type="Proteomes" id="UP000291758"/>
    </source>
</evidence>
<name>A0A4P6EN16_9MICO</name>
<feature type="region of interest" description="Disordered" evidence="1">
    <location>
        <begin position="1"/>
        <end position="20"/>
    </location>
</feature>
<proteinExistence type="predicted"/>
<dbReference type="KEGG" id="xyl:ET495_13545"/>
<dbReference type="EMBL" id="CP035495">
    <property type="protein sequence ID" value="QAY64074.1"/>
    <property type="molecule type" value="Genomic_DNA"/>
</dbReference>
<dbReference type="Proteomes" id="UP000291758">
    <property type="component" value="Chromosome"/>
</dbReference>
<dbReference type="AlphaFoldDB" id="A0A4P6EN16"/>
<evidence type="ECO:0000313" key="2">
    <source>
        <dbReference type="EMBL" id="QAY64074.1"/>
    </source>
</evidence>
<dbReference type="RefSeq" id="WP_129205233.1">
    <property type="nucleotide sequence ID" value="NZ_CP035495.1"/>
</dbReference>
<sequence length="122" mass="13068">MEAIDARACSDPEGRRTDADERDRLCVDPHARWVGYSVRGVFRVSTAWTGGDASGGDPVPLVYETLVTVAPAASPQVLAAAVGHGLPYSVRYPDRTSAVIGHDRAIGMVVDWLESARFTAAR</sequence>